<organism evidence="7 8">
    <name type="scientific">Halovenus aranensis</name>
    <dbReference type="NCBI Taxonomy" id="890420"/>
    <lineage>
        <taxon>Archaea</taxon>
        <taxon>Methanobacteriati</taxon>
        <taxon>Methanobacteriota</taxon>
        <taxon>Stenosarchaea group</taxon>
        <taxon>Halobacteria</taxon>
        <taxon>Halobacteriales</taxon>
        <taxon>Haloarculaceae</taxon>
        <taxon>Halovenus</taxon>
    </lineage>
</organism>
<sequence length="238" mass="25628">MTSFLDIVVVAAIAQLTVLPGEKVQLIIAGLSTRFAPSLVVAAAGTAFAGWTALEILFGETIQRLLPGFVLDGLTAALFLLFAVLLIRSMPENSVTEREVSETQIRDIETDFEFFGYTVGGQVGVFLTIFAMMAAGEFGDKTQLVTISLAAQFGATPAIWVGEMIVIIPVSLVNAYFFHRFSATFDLRKAHLFGATLFTFFGLDTILGMVTGPEAVYGYNSLWEAAVEHLSNVLLAVA</sequence>
<dbReference type="GO" id="GO:0016020">
    <property type="term" value="C:membrane"/>
    <property type="evidence" value="ECO:0007669"/>
    <property type="project" value="UniProtKB-SubCell"/>
</dbReference>
<feature type="transmembrane region" description="Helical" evidence="6">
    <location>
        <begin position="190"/>
        <end position="210"/>
    </location>
</feature>
<gene>
    <name evidence="7" type="ORF">SAMN05216226_104115</name>
</gene>
<reference evidence="7 8" key="1">
    <citation type="submission" date="2016-10" db="EMBL/GenBank/DDBJ databases">
        <authorList>
            <person name="de Groot N.N."/>
        </authorList>
    </citation>
    <scope>NUCLEOTIDE SEQUENCE [LARGE SCALE GENOMIC DNA]</scope>
    <source>
        <strain evidence="7 8">IBRC-M10015</strain>
    </source>
</reference>
<dbReference type="STRING" id="890420.SAMN05216226_104115"/>
<name>A0A1G8U8U3_9EURY</name>
<dbReference type="AlphaFoldDB" id="A0A1G8U8U3"/>
<proteinExistence type="inferred from homology"/>
<dbReference type="InterPro" id="IPR001727">
    <property type="entry name" value="GDT1-like"/>
</dbReference>
<evidence type="ECO:0000256" key="4">
    <source>
        <dbReference type="ARBA" id="ARBA00022989"/>
    </source>
</evidence>
<dbReference type="OrthoDB" id="85362at2157"/>
<evidence type="ECO:0000256" key="2">
    <source>
        <dbReference type="ARBA" id="ARBA00009190"/>
    </source>
</evidence>
<feature type="transmembrane region" description="Helical" evidence="6">
    <location>
        <begin position="35"/>
        <end position="54"/>
    </location>
</feature>
<dbReference type="Proteomes" id="UP000198856">
    <property type="component" value="Unassembled WGS sequence"/>
</dbReference>
<comment type="similarity">
    <text evidence="2">Belongs to the GDT1 family.</text>
</comment>
<accession>A0A1G8U8U3</accession>
<keyword evidence="8" id="KW-1185">Reference proteome</keyword>
<protein>
    <submittedName>
        <fullName evidence="7">Putative Ca2+/H+ antiporter, TMEM165/GDT1 family</fullName>
    </submittedName>
</protein>
<dbReference type="GO" id="GO:0046873">
    <property type="term" value="F:metal ion transmembrane transporter activity"/>
    <property type="evidence" value="ECO:0007669"/>
    <property type="project" value="InterPro"/>
</dbReference>
<evidence type="ECO:0000256" key="3">
    <source>
        <dbReference type="ARBA" id="ARBA00022692"/>
    </source>
</evidence>
<keyword evidence="5 6" id="KW-0472">Membrane</keyword>
<evidence type="ECO:0000313" key="8">
    <source>
        <dbReference type="Proteomes" id="UP000198856"/>
    </source>
</evidence>
<keyword evidence="3 6" id="KW-0812">Transmembrane</keyword>
<dbReference type="RefSeq" id="WP_092700233.1">
    <property type="nucleotide sequence ID" value="NZ_FNFC01000004.1"/>
</dbReference>
<evidence type="ECO:0000256" key="6">
    <source>
        <dbReference type="SAM" id="Phobius"/>
    </source>
</evidence>
<evidence type="ECO:0000313" key="7">
    <source>
        <dbReference type="EMBL" id="SDJ50208.1"/>
    </source>
</evidence>
<evidence type="ECO:0000256" key="5">
    <source>
        <dbReference type="ARBA" id="ARBA00023136"/>
    </source>
</evidence>
<feature type="transmembrane region" description="Helical" evidence="6">
    <location>
        <begin position="114"/>
        <end position="135"/>
    </location>
</feature>
<comment type="subcellular location">
    <subcellularLocation>
        <location evidence="1">Membrane</location>
        <topology evidence="1">Multi-pass membrane protein</topology>
    </subcellularLocation>
</comment>
<feature type="transmembrane region" description="Helical" evidence="6">
    <location>
        <begin position="155"/>
        <end position="178"/>
    </location>
</feature>
<evidence type="ECO:0000256" key="1">
    <source>
        <dbReference type="ARBA" id="ARBA00004141"/>
    </source>
</evidence>
<feature type="transmembrane region" description="Helical" evidence="6">
    <location>
        <begin position="66"/>
        <end position="87"/>
    </location>
</feature>
<dbReference type="Pfam" id="PF01169">
    <property type="entry name" value="GDT1"/>
    <property type="match status" value="2"/>
</dbReference>
<keyword evidence="4 6" id="KW-1133">Transmembrane helix</keyword>
<dbReference type="EMBL" id="FNFC01000004">
    <property type="protein sequence ID" value="SDJ50208.1"/>
    <property type="molecule type" value="Genomic_DNA"/>
</dbReference>